<evidence type="ECO:0000313" key="8">
    <source>
        <dbReference type="Proteomes" id="UP000271162"/>
    </source>
</evidence>
<proteinExistence type="predicted"/>
<dbReference type="GO" id="GO:0016020">
    <property type="term" value="C:membrane"/>
    <property type="evidence" value="ECO:0007669"/>
    <property type="project" value="UniProtKB-SubCell"/>
</dbReference>
<evidence type="ECO:0000313" key="9">
    <source>
        <dbReference type="WBParaSite" id="NBR_0000972401-mRNA-1"/>
    </source>
</evidence>
<reference evidence="7 8" key="2">
    <citation type="submission" date="2018-11" db="EMBL/GenBank/DDBJ databases">
        <authorList>
            <consortium name="Pathogen Informatics"/>
        </authorList>
    </citation>
    <scope>NUCLEOTIDE SEQUENCE [LARGE SCALE GENOMIC DNA]</scope>
</reference>
<dbReference type="PANTHER" id="PTHR23360:SF29">
    <property type="entry name" value="G_PROTEIN_RECEP_F1_2 DOMAIN-CONTAINING PROTEIN"/>
    <property type="match status" value="1"/>
</dbReference>
<dbReference type="CDD" id="cd00637">
    <property type="entry name" value="7tm_classA_rhodopsin-like"/>
    <property type="match status" value="1"/>
</dbReference>
<evidence type="ECO:0000256" key="2">
    <source>
        <dbReference type="ARBA" id="ARBA00022692"/>
    </source>
</evidence>
<dbReference type="SMART" id="SM01381">
    <property type="entry name" value="7TM_GPCR_Srsx"/>
    <property type="match status" value="1"/>
</dbReference>
<feature type="domain" description="G-protein coupled receptors family 1 profile" evidence="6">
    <location>
        <begin position="122"/>
        <end position="285"/>
    </location>
</feature>
<keyword evidence="4 5" id="KW-0472">Membrane</keyword>
<keyword evidence="2 5" id="KW-0812">Transmembrane</keyword>
<reference evidence="9" key="1">
    <citation type="submission" date="2017-02" db="UniProtKB">
        <authorList>
            <consortium name="WormBaseParasite"/>
        </authorList>
    </citation>
    <scope>IDENTIFICATION</scope>
</reference>
<comment type="subcellular location">
    <subcellularLocation>
        <location evidence="1">Membrane</location>
    </subcellularLocation>
</comment>
<feature type="transmembrane region" description="Helical" evidence="5">
    <location>
        <begin position="148"/>
        <end position="171"/>
    </location>
</feature>
<dbReference type="InterPro" id="IPR019424">
    <property type="entry name" value="7TM_GPCR_Srsx"/>
</dbReference>
<dbReference type="AlphaFoldDB" id="A0A0N4Y228"/>
<evidence type="ECO:0000256" key="3">
    <source>
        <dbReference type="ARBA" id="ARBA00022989"/>
    </source>
</evidence>
<name>A0A0N4Y228_NIPBR</name>
<dbReference type="WBParaSite" id="NBR_0000972401-mRNA-1">
    <property type="protein sequence ID" value="NBR_0000972401-mRNA-1"/>
    <property type="gene ID" value="NBR_0000972401"/>
</dbReference>
<dbReference type="PROSITE" id="PS50262">
    <property type="entry name" value="G_PROTEIN_RECEP_F1_2"/>
    <property type="match status" value="1"/>
</dbReference>
<dbReference type="OMA" id="GDLWPPI"/>
<feature type="transmembrane region" description="Helical" evidence="5">
    <location>
        <begin position="25"/>
        <end position="47"/>
    </location>
</feature>
<dbReference type="Pfam" id="PF10320">
    <property type="entry name" value="7TM_GPCR_Srsx"/>
    <property type="match status" value="1"/>
</dbReference>
<dbReference type="GO" id="GO:0004930">
    <property type="term" value="F:G protein-coupled receptor activity"/>
    <property type="evidence" value="ECO:0007669"/>
    <property type="project" value="InterPro"/>
</dbReference>
<gene>
    <name evidence="7" type="ORF">NBR_LOCUS9725</name>
</gene>
<evidence type="ECO:0000313" key="7">
    <source>
        <dbReference type="EMBL" id="VDL73314.1"/>
    </source>
</evidence>
<organism evidence="9">
    <name type="scientific">Nippostrongylus brasiliensis</name>
    <name type="common">Rat hookworm</name>
    <dbReference type="NCBI Taxonomy" id="27835"/>
    <lineage>
        <taxon>Eukaryota</taxon>
        <taxon>Metazoa</taxon>
        <taxon>Ecdysozoa</taxon>
        <taxon>Nematoda</taxon>
        <taxon>Chromadorea</taxon>
        <taxon>Rhabditida</taxon>
        <taxon>Rhabditina</taxon>
        <taxon>Rhabditomorpha</taxon>
        <taxon>Strongyloidea</taxon>
        <taxon>Heligmosomidae</taxon>
        <taxon>Nippostrongylus</taxon>
    </lineage>
</organism>
<evidence type="ECO:0000259" key="6">
    <source>
        <dbReference type="PROSITE" id="PS50262"/>
    </source>
</evidence>
<evidence type="ECO:0000256" key="4">
    <source>
        <dbReference type="ARBA" id="ARBA00023136"/>
    </source>
</evidence>
<dbReference type="EMBL" id="UYSL01020185">
    <property type="protein sequence ID" value="VDL73314.1"/>
    <property type="molecule type" value="Genomic_DNA"/>
</dbReference>
<keyword evidence="8" id="KW-1185">Reference proteome</keyword>
<dbReference type="InterPro" id="IPR017452">
    <property type="entry name" value="GPCR_Rhodpsn_7TM"/>
</dbReference>
<feature type="transmembrane region" description="Helical" evidence="5">
    <location>
        <begin position="191"/>
        <end position="214"/>
    </location>
</feature>
<evidence type="ECO:0000256" key="5">
    <source>
        <dbReference type="SAM" id="Phobius"/>
    </source>
</evidence>
<sequence length="337" mass="38240">MNWTDREPVTKAFIVGMSDTVQYHLVNTILGALCTVVNMFLLFIFLVSPSLRRKCEVLIVLCVADGFNCFSIMLMGLNRVLLYTEVIETLSIPIRTQWECAVEPWIIFRGYGDLWPPTVQSLMGVERCVAVFDPIRYNRRSSRRCTGWFFLGTLVLVTLALAVGFVCAWLTRDQKVKYWCGRKAAFGNTYASFIYAANIFGYLIGFSLTVISYFKSKLWLNSSYAKEQLARIRYHMLISVLSIVLISVPNGLSLFAQYVANVADAIAKPSTYLTCVNSAINIFVYLLLNQEFRSEFRRIILRQKSPVISGPPMTVTMVRTQAPRRSHISHISTVGLI</sequence>
<keyword evidence="3 5" id="KW-1133">Transmembrane helix</keyword>
<feature type="transmembrane region" description="Helical" evidence="5">
    <location>
        <begin position="271"/>
        <end position="288"/>
    </location>
</feature>
<dbReference type="InterPro" id="IPR047130">
    <property type="entry name" value="7TM_GPCR_Srsx_nematod"/>
</dbReference>
<dbReference type="InterPro" id="IPR000276">
    <property type="entry name" value="GPCR_Rhodpsn"/>
</dbReference>
<dbReference type="SUPFAM" id="SSF81321">
    <property type="entry name" value="Family A G protein-coupled receptor-like"/>
    <property type="match status" value="1"/>
</dbReference>
<dbReference type="Gene3D" id="1.20.1070.10">
    <property type="entry name" value="Rhodopsin 7-helix transmembrane proteins"/>
    <property type="match status" value="1"/>
</dbReference>
<feature type="transmembrane region" description="Helical" evidence="5">
    <location>
        <begin position="234"/>
        <end position="259"/>
    </location>
</feature>
<protein>
    <submittedName>
        <fullName evidence="9">G_PROTEIN_RECEP_F1_2 domain-containing protein</fullName>
    </submittedName>
</protein>
<evidence type="ECO:0000256" key="1">
    <source>
        <dbReference type="ARBA" id="ARBA00004370"/>
    </source>
</evidence>
<dbReference type="PANTHER" id="PTHR23360">
    <property type="entry name" value="G-PROTEIN COUPLED RECEPTORS FAMILY 1 PROFILE DOMAIN-CONTAINING PROTEIN-RELATED"/>
    <property type="match status" value="1"/>
</dbReference>
<dbReference type="Proteomes" id="UP000271162">
    <property type="component" value="Unassembled WGS sequence"/>
</dbReference>
<accession>A0A0N4Y228</accession>